<dbReference type="RefSeq" id="WP_211858069.1">
    <property type="nucleotide sequence ID" value="NZ_JAAGBB010000092.1"/>
</dbReference>
<evidence type="ECO:0000313" key="3">
    <source>
        <dbReference type="Proteomes" id="UP001196870"/>
    </source>
</evidence>
<dbReference type="EMBL" id="JAAGBB010000092">
    <property type="protein sequence ID" value="MBR0669234.1"/>
    <property type="molecule type" value="Genomic_DNA"/>
</dbReference>
<dbReference type="Proteomes" id="UP001196870">
    <property type="component" value="Unassembled WGS sequence"/>
</dbReference>
<accession>A0ABS5F9I7</accession>
<protein>
    <submittedName>
        <fullName evidence="2">Uncharacterized protein</fullName>
    </submittedName>
</protein>
<gene>
    <name evidence="2" type="ORF">GXW71_33095</name>
</gene>
<feature type="compositionally biased region" description="Pro residues" evidence="1">
    <location>
        <begin position="65"/>
        <end position="83"/>
    </location>
</feature>
<keyword evidence="3" id="KW-1185">Reference proteome</keyword>
<evidence type="ECO:0000256" key="1">
    <source>
        <dbReference type="SAM" id="MobiDB-lite"/>
    </source>
</evidence>
<comment type="caution">
    <text evidence="2">The sequence shown here is derived from an EMBL/GenBank/DDBJ whole genome shotgun (WGS) entry which is preliminary data.</text>
</comment>
<organism evidence="2 3">
    <name type="scientific">Plastoroseomonas hellenica</name>
    <dbReference type="NCBI Taxonomy" id="2687306"/>
    <lineage>
        <taxon>Bacteria</taxon>
        <taxon>Pseudomonadati</taxon>
        <taxon>Pseudomonadota</taxon>
        <taxon>Alphaproteobacteria</taxon>
        <taxon>Acetobacterales</taxon>
        <taxon>Acetobacteraceae</taxon>
        <taxon>Plastoroseomonas</taxon>
    </lineage>
</organism>
<feature type="region of interest" description="Disordered" evidence="1">
    <location>
        <begin position="49"/>
        <end position="83"/>
    </location>
</feature>
<sequence>MTRDERALLLSLAGAMAEILEAGAAPLDTIGDHGREIRALLDRLQEQEKEEGLIRHFERRRRPKPPPPSLRPRASPDPGPTPL</sequence>
<reference evidence="3" key="1">
    <citation type="journal article" date="2021" name="Syst. Appl. Microbiol.">
        <title>Roseomonas hellenica sp. nov., isolated from roots of wild-growing Alkanna tinctoria.</title>
        <authorList>
            <person name="Rat A."/>
            <person name="Naranjo H.D."/>
            <person name="Lebbe L."/>
            <person name="Cnockaert M."/>
            <person name="Krigas N."/>
            <person name="Grigoriadou K."/>
            <person name="Maloupa E."/>
            <person name="Willems A."/>
        </authorList>
    </citation>
    <scope>NUCLEOTIDE SEQUENCE [LARGE SCALE GENOMIC DNA]</scope>
    <source>
        <strain evidence="3">LMG 31523</strain>
    </source>
</reference>
<name>A0ABS5F9I7_9PROT</name>
<evidence type="ECO:0000313" key="2">
    <source>
        <dbReference type="EMBL" id="MBR0669234.1"/>
    </source>
</evidence>
<proteinExistence type="predicted"/>